<dbReference type="Pfam" id="PF07386">
    <property type="entry name" value="DUF1499"/>
    <property type="match status" value="1"/>
</dbReference>
<reference evidence="1" key="2">
    <citation type="submission" date="2023-01" db="EMBL/GenBank/DDBJ databases">
        <title>Draft genome sequence of Sneathiella chinensis strain NBRC 103408.</title>
        <authorList>
            <person name="Sun Q."/>
            <person name="Mori K."/>
        </authorList>
    </citation>
    <scope>NUCLEOTIDE SEQUENCE</scope>
    <source>
        <strain evidence="1">NBRC 103408</strain>
    </source>
</reference>
<dbReference type="EMBL" id="BSNF01000001">
    <property type="protein sequence ID" value="GLQ05713.1"/>
    <property type="molecule type" value="Genomic_DNA"/>
</dbReference>
<protein>
    <recommendedName>
        <fullName evidence="3">DUF1499 domain-containing protein</fullName>
    </recommendedName>
</protein>
<reference evidence="1" key="1">
    <citation type="journal article" date="2014" name="Int. J. Syst. Evol. Microbiol.">
        <title>Complete genome of a new Firmicutes species belonging to the dominant human colonic microbiota ('Ruminococcus bicirculans') reveals two chromosomes and a selective capacity to utilize plant glucans.</title>
        <authorList>
            <consortium name="NISC Comparative Sequencing Program"/>
            <person name="Wegmann U."/>
            <person name="Louis P."/>
            <person name="Goesmann A."/>
            <person name="Henrissat B."/>
            <person name="Duncan S.H."/>
            <person name="Flint H.J."/>
        </authorList>
    </citation>
    <scope>NUCLEOTIDE SEQUENCE</scope>
    <source>
        <strain evidence="1">NBRC 103408</strain>
    </source>
</reference>
<organism evidence="1 2">
    <name type="scientific">Sneathiella chinensis</name>
    <dbReference type="NCBI Taxonomy" id="349750"/>
    <lineage>
        <taxon>Bacteria</taxon>
        <taxon>Pseudomonadati</taxon>
        <taxon>Pseudomonadota</taxon>
        <taxon>Alphaproteobacteria</taxon>
        <taxon>Sneathiellales</taxon>
        <taxon>Sneathiellaceae</taxon>
        <taxon>Sneathiella</taxon>
    </lineage>
</organism>
<evidence type="ECO:0000313" key="2">
    <source>
        <dbReference type="Proteomes" id="UP001161409"/>
    </source>
</evidence>
<dbReference type="InterPro" id="IPR010865">
    <property type="entry name" value="DUF1499"/>
</dbReference>
<evidence type="ECO:0008006" key="3">
    <source>
        <dbReference type="Google" id="ProtNLM"/>
    </source>
</evidence>
<keyword evidence="2" id="KW-1185">Reference proteome</keyword>
<dbReference type="RefSeq" id="WP_169559688.1">
    <property type="nucleotide sequence ID" value="NZ_BSNF01000001.1"/>
</dbReference>
<dbReference type="Proteomes" id="UP001161409">
    <property type="component" value="Unassembled WGS sequence"/>
</dbReference>
<sequence length="158" mass="17615">MLKFLLKGVRRLPIEFGDLEKPRTPNSFLMAPEGVCHKAVPDAGSPAFPVPVETLREVFKVVALSHPRVEALPENLPENFPESLPDNPPGEVPLQDEYVQYSKGIGFPDTITVRFLPAGEGGSTLAVFSRAHYGIRDFGVNRNRVLLWIEELRNRLKA</sequence>
<evidence type="ECO:0000313" key="1">
    <source>
        <dbReference type="EMBL" id="GLQ05713.1"/>
    </source>
</evidence>
<gene>
    <name evidence="1" type="ORF">GCM10007924_09340</name>
</gene>
<comment type="caution">
    <text evidence="1">The sequence shown here is derived from an EMBL/GenBank/DDBJ whole genome shotgun (WGS) entry which is preliminary data.</text>
</comment>
<proteinExistence type="predicted"/>
<name>A0ABQ5U1V0_9PROT</name>
<accession>A0ABQ5U1V0</accession>